<accession>A0A9P4TB18</accession>
<reference evidence="1" key="1">
    <citation type="submission" date="2019-04" db="EMBL/GenBank/DDBJ databases">
        <title>Sequencing of skin fungus with MAO and IRED activity.</title>
        <authorList>
            <person name="Marsaioli A.J."/>
            <person name="Bonatto J.M.C."/>
            <person name="Reis Junior O."/>
        </authorList>
    </citation>
    <scope>NUCLEOTIDE SEQUENCE</scope>
    <source>
        <strain evidence="1">30M1</strain>
    </source>
</reference>
<dbReference type="Proteomes" id="UP000801428">
    <property type="component" value="Unassembled WGS sequence"/>
</dbReference>
<protein>
    <submittedName>
        <fullName evidence="1">Uncharacterized protein</fullName>
    </submittedName>
</protein>
<keyword evidence="2" id="KW-1185">Reference proteome</keyword>
<organism evidence="1 2">
    <name type="scientific">Curvularia kusanoi</name>
    <name type="common">Cochliobolus kusanoi</name>
    <dbReference type="NCBI Taxonomy" id="90978"/>
    <lineage>
        <taxon>Eukaryota</taxon>
        <taxon>Fungi</taxon>
        <taxon>Dikarya</taxon>
        <taxon>Ascomycota</taxon>
        <taxon>Pezizomycotina</taxon>
        <taxon>Dothideomycetes</taxon>
        <taxon>Pleosporomycetidae</taxon>
        <taxon>Pleosporales</taxon>
        <taxon>Pleosporineae</taxon>
        <taxon>Pleosporaceae</taxon>
        <taxon>Curvularia</taxon>
    </lineage>
</organism>
<evidence type="ECO:0000313" key="1">
    <source>
        <dbReference type="EMBL" id="KAF2999819.1"/>
    </source>
</evidence>
<comment type="caution">
    <text evidence="1">The sequence shown here is derived from an EMBL/GenBank/DDBJ whole genome shotgun (WGS) entry which is preliminary data.</text>
</comment>
<sequence length="168" mass="18837">MAEPTVVFQPWGATHLEVKPPVNYLQLRTQDTRIVARDAGSGYPQNPEAEPPSTPEITMAWGCRIAAHEGYVDDDRFQELRLHPAGGFHRRSPHDPQQPSIPRISKDLNVPFPLALYFHQLLAVSPTGLIRHATSRRKVLSTYSLEPLRTRQTVNVNVVAGATQFRAK</sequence>
<name>A0A9P4TB18_CURKU</name>
<dbReference type="EMBL" id="SWKU01000016">
    <property type="protein sequence ID" value="KAF2999819.1"/>
    <property type="molecule type" value="Genomic_DNA"/>
</dbReference>
<proteinExistence type="predicted"/>
<dbReference type="AlphaFoldDB" id="A0A9P4TB18"/>
<evidence type="ECO:0000313" key="2">
    <source>
        <dbReference type="Proteomes" id="UP000801428"/>
    </source>
</evidence>
<gene>
    <name evidence="1" type="ORF">E8E13_006798</name>
</gene>